<dbReference type="PANTHER" id="PTHR32114">
    <property type="entry name" value="ABC TRANSPORTER ABCH.3"/>
    <property type="match status" value="1"/>
</dbReference>
<feature type="domain" description="Rad50/SbcC-type AAA" evidence="3">
    <location>
        <begin position="5"/>
        <end position="187"/>
    </location>
</feature>
<proteinExistence type="predicted"/>
<evidence type="ECO:0000259" key="3">
    <source>
        <dbReference type="Pfam" id="PF13476"/>
    </source>
</evidence>
<evidence type="ECO:0000313" key="4">
    <source>
        <dbReference type="EMBL" id="EHY30250.1"/>
    </source>
</evidence>
<dbReference type="InterPro" id="IPR038729">
    <property type="entry name" value="Rad50/SbcC_AAA"/>
</dbReference>
<evidence type="ECO:0000256" key="1">
    <source>
        <dbReference type="SAM" id="Coils"/>
    </source>
</evidence>
<keyword evidence="4" id="KW-0540">Nuclease</keyword>
<dbReference type="Gene3D" id="3.40.50.300">
    <property type="entry name" value="P-loop containing nucleotide triphosphate hydrolases"/>
    <property type="match status" value="2"/>
</dbReference>
<protein>
    <submittedName>
        <fullName evidence="4">Exonuclease SbcCD, C subunit</fullName>
    </submittedName>
</protein>
<dbReference type="PANTHER" id="PTHR32114:SF2">
    <property type="entry name" value="ABC TRANSPORTER ABCH.3"/>
    <property type="match status" value="1"/>
</dbReference>
<feature type="coiled-coil region" evidence="1">
    <location>
        <begin position="259"/>
        <end position="296"/>
    </location>
</feature>
<keyword evidence="5" id="KW-1185">Reference proteome</keyword>
<keyword evidence="4" id="KW-0378">Hydrolase</keyword>
<dbReference type="PATRIC" id="fig|762967.3.peg.1899"/>
<dbReference type="STRING" id="762967.HMPREF9440_02409"/>
<sequence>MRLIRLEFQNINSLAGHWVIDFTDEAFARSGMFAITGPTGSGKSSILDAVSLALFGTTPRTRGLNATQEACPAMTKNRGVASAKVIFEEKGRWYVSQWSRHKAAKSGTLQPARVLLAQVSGPEPDAAVVEVIAEQVKRWQETVEALIGMNFETFSRSMLLAQGAFAAFLRAAPKERADLLEQITGADVYTLVSQKIYERTTQAEADVCTRRTALEELRVMPEDERLKAEADVKDARKRSVGAEKTRTATEAAITWLGNLEKAKTRLSAADAAVARVKAEEAAVTALGEKLARAEAAVEPVRAAEAKADVVRRLEKFQADDRRAAAALTALEAPEGELARAKAASDKAKSEEEKARTMEEAFRPEARAMREADLKAANLAKDAREAAKRRDEQKALLTKEELRAQKIAAAKAELAQALAQKKAAAEKTAPDLALEARLPVLEREIERALALQKTEADAKKAFAGAEDAKARTAGEWKTLVAAAKAAQADLTQKTARETEAKKAWEAASAGMGLEGALVRMRNAAERAADARHAVTVLETLASARNAYREAQTEKNERLLHWAQEIGGTAKKRFDALASTWPEITAKLTAEDARALEEEIAAVGAWSKTVDEAEAQWRAARDAREASQTAANRAEEKLLRAEQAATLAAESEANAKRAWDAAQAQREDAERALRTLGFDDGVAAGVSALAALKARLAAAQAAKAAWEADQKRMTDAEAVEKAQAEKLDVIRAPIAGLEAEAGRTEEARAQALAYRAERWGDTDPAKEEAKLTAALRTAKDALDAAGKALAENERRQAALTAERKTLAASIAAETDAFKVAEAKLAQVLGEKNFADETEARAAALSEAERGGLAQTIRRHQDESLRAAEEHRHAAAELQTLEAEPLTTEEKAVLDARLKAAQDAHAEAERELGALQERLEADRKNRERSAELQEELARLTKLWNEWSALNALIGSRNGQAFSREAQKLTFRVLLGHANDVLAGMSSRYRLKAGGIDGMEVSVIDRDMAGIERTSANLSGGETFFVSLALALALSEVSAGGMRVDTLFLDEGFGTLDAASLEHVLNALEVLQQRSRKLIGLISHVPAVRERLSARITVRPQGRTGLSTLEGPGVSRED</sequence>
<organism evidence="4 5">
    <name type="scientific">Sutterella parvirubra YIT 11816</name>
    <dbReference type="NCBI Taxonomy" id="762967"/>
    <lineage>
        <taxon>Bacteria</taxon>
        <taxon>Pseudomonadati</taxon>
        <taxon>Pseudomonadota</taxon>
        <taxon>Betaproteobacteria</taxon>
        <taxon>Burkholderiales</taxon>
        <taxon>Sutterellaceae</taxon>
        <taxon>Sutterella</taxon>
    </lineage>
</organism>
<comment type="caution">
    <text evidence="4">The sequence shown here is derived from an EMBL/GenBank/DDBJ whole genome shotgun (WGS) entry which is preliminary data.</text>
</comment>
<keyword evidence="4" id="KW-0269">Exonuclease</keyword>
<reference evidence="4 5" key="1">
    <citation type="submission" date="2011-11" db="EMBL/GenBank/DDBJ databases">
        <authorList>
            <person name="Weinstock G."/>
            <person name="Sodergren E."/>
            <person name="Clifton S."/>
            <person name="Fulton L."/>
            <person name="Fulton B."/>
            <person name="Courtney L."/>
            <person name="Fronick C."/>
            <person name="Harrison M."/>
            <person name="Strong C."/>
            <person name="Farmer C."/>
            <person name="Delahaunty K."/>
            <person name="Markovic C."/>
            <person name="Hall O."/>
            <person name="Minx P."/>
            <person name="Tomlinson C."/>
            <person name="Mitreva M."/>
            <person name="Hou S."/>
            <person name="Chen J."/>
            <person name="Wollam A."/>
            <person name="Pepin K.H."/>
            <person name="Johnson M."/>
            <person name="Bhonagiri V."/>
            <person name="Zhang X."/>
            <person name="Suruliraj S."/>
            <person name="Warren W."/>
            <person name="Chinwalla A."/>
            <person name="Mardis E.R."/>
            <person name="Wilson R.K."/>
        </authorList>
    </citation>
    <scope>NUCLEOTIDE SEQUENCE [LARGE SCALE GENOMIC DNA]</scope>
    <source>
        <strain evidence="4 5">YIT 11816</strain>
    </source>
</reference>
<dbReference type="GO" id="GO:0006302">
    <property type="term" value="P:double-strand break repair"/>
    <property type="evidence" value="ECO:0007669"/>
    <property type="project" value="InterPro"/>
</dbReference>
<dbReference type="RefSeq" id="WP_008543808.1">
    <property type="nucleotide sequence ID" value="NZ_JH605018.1"/>
</dbReference>
<dbReference type="SUPFAM" id="SSF52540">
    <property type="entry name" value="P-loop containing nucleoside triphosphate hydrolases"/>
    <property type="match status" value="1"/>
</dbReference>
<feature type="coiled-coil region" evidence="1">
    <location>
        <begin position="888"/>
        <end position="922"/>
    </location>
</feature>
<gene>
    <name evidence="4" type="ORF">HMPREF9440_02409</name>
</gene>
<dbReference type="Pfam" id="PF13558">
    <property type="entry name" value="SbcC_Walker_B"/>
    <property type="match status" value="1"/>
</dbReference>
<dbReference type="GO" id="GO:0016887">
    <property type="term" value="F:ATP hydrolysis activity"/>
    <property type="evidence" value="ECO:0007669"/>
    <property type="project" value="InterPro"/>
</dbReference>
<name>H3KI07_9BURK</name>
<dbReference type="GO" id="GO:0004527">
    <property type="term" value="F:exonuclease activity"/>
    <property type="evidence" value="ECO:0007669"/>
    <property type="project" value="UniProtKB-KW"/>
</dbReference>
<feature type="region of interest" description="Disordered" evidence="2">
    <location>
        <begin position="338"/>
        <end position="358"/>
    </location>
</feature>
<dbReference type="Pfam" id="PF13476">
    <property type="entry name" value="AAA_23"/>
    <property type="match status" value="1"/>
</dbReference>
<dbReference type="HOGENOM" id="CLU_004785_1_0_4"/>
<dbReference type="InterPro" id="IPR027417">
    <property type="entry name" value="P-loop_NTPase"/>
</dbReference>
<keyword evidence="1" id="KW-0175">Coiled coil</keyword>
<accession>H3KI07</accession>
<evidence type="ECO:0000313" key="5">
    <source>
        <dbReference type="Proteomes" id="UP000004956"/>
    </source>
</evidence>
<dbReference type="Proteomes" id="UP000004956">
    <property type="component" value="Unassembled WGS sequence"/>
</dbReference>
<dbReference type="EMBL" id="AFBQ01000369">
    <property type="protein sequence ID" value="EHY30250.1"/>
    <property type="molecule type" value="Genomic_DNA"/>
</dbReference>
<dbReference type="OrthoDB" id="9795626at2"/>
<evidence type="ECO:0000256" key="2">
    <source>
        <dbReference type="SAM" id="MobiDB-lite"/>
    </source>
</evidence>
<dbReference type="AlphaFoldDB" id="H3KI07"/>